<evidence type="ECO:0000256" key="1">
    <source>
        <dbReference type="SAM" id="MobiDB-lite"/>
    </source>
</evidence>
<proteinExistence type="predicted"/>
<evidence type="ECO:0000313" key="2">
    <source>
        <dbReference type="EMBL" id="GFY47669.1"/>
    </source>
</evidence>
<sequence length="79" mass="9509">MMLRRADPVKRGLEKHRANLRCEKVRELERHELTMGKSRLEEESPTVFATGWKEFEKTTTGELGRRQQHIHYNPDRRLH</sequence>
<accession>A0A8X6X7Z2</accession>
<feature type="region of interest" description="Disordered" evidence="1">
    <location>
        <begin position="59"/>
        <end position="79"/>
    </location>
</feature>
<reference evidence="2" key="1">
    <citation type="submission" date="2020-08" db="EMBL/GenBank/DDBJ databases">
        <title>Multicomponent nature underlies the extraordinary mechanical properties of spider dragline silk.</title>
        <authorList>
            <person name="Kono N."/>
            <person name="Nakamura H."/>
            <person name="Mori M."/>
            <person name="Yoshida Y."/>
            <person name="Ohtoshi R."/>
            <person name="Malay A.D."/>
            <person name="Moran D.A.P."/>
            <person name="Tomita M."/>
            <person name="Numata K."/>
            <person name="Arakawa K."/>
        </authorList>
    </citation>
    <scope>NUCLEOTIDE SEQUENCE</scope>
</reference>
<dbReference type="AlphaFoldDB" id="A0A8X6X7Z2"/>
<gene>
    <name evidence="2" type="ORF">TNIN_491721</name>
</gene>
<protein>
    <submittedName>
        <fullName evidence="2">Uncharacterized protein</fullName>
    </submittedName>
</protein>
<comment type="caution">
    <text evidence="2">The sequence shown here is derived from an EMBL/GenBank/DDBJ whole genome shotgun (WGS) entry which is preliminary data.</text>
</comment>
<organism evidence="2 3">
    <name type="scientific">Trichonephila inaurata madagascariensis</name>
    <dbReference type="NCBI Taxonomy" id="2747483"/>
    <lineage>
        <taxon>Eukaryota</taxon>
        <taxon>Metazoa</taxon>
        <taxon>Ecdysozoa</taxon>
        <taxon>Arthropoda</taxon>
        <taxon>Chelicerata</taxon>
        <taxon>Arachnida</taxon>
        <taxon>Araneae</taxon>
        <taxon>Araneomorphae</taxon>
        <taxon>Entelegynae</taxon>
        <taxon>Araneoidea</taxon>
        <taxon>Nephilidae</taxon>
        <taxon>Trichonephila</taxon>
        <taxon>Trichonephila inaurata</taxon>
    </lineage>
</organism>
<dbReference type="Proteomes" id="UP000886998">
    <property type="component" value="Unassembled WGS sequence"/>
</dbReference>
<dbReference type="EMBL" id="BMAV01006051">
    <property type="protein sequence ID" value="GFY47669.1"/>
    <property type="molecule type" value="Genomic_DNA"/>
</dbReference>
<evidence type="ECO:0000313" key="3">
    <source>
        <dbReference type="Proteomes" id="UP000886998"/>
    </source>
</evidence>
<keyword evidence="3" id="KW-1185">Reference proteome</keyword>
<name>A0A8X6X7Z2_9ARAC</name>